<accession>A0A1D1VTU0</accession>
<keyword evidence="4" id="KW-1185">Reference proteome</keyword>
<evidence type="ECO:0000313" key="3">
    <source>
        <dbReference type="EMBL" id="GAV02394.1"/>
    </source>
</evidence>
<feature type="region of interest" description="Disordered" evidence="1">
    <location>
        <begin position="570"/>
        <end position="592"/>
    </location>
</feature>
<dbReference type="EMBL" id="BDGG01000008">
    <property type="protein sequence ID" value="GAV02394.1"/>
    <property type="molecule type" value="Genomic_DNA"/>
</dbReference>
<dbReference type="Proteomes" id="UP000186922">
    <property type="component" value="Unassembled WGS sequence"/>
</dbReference>
<comment type="caution">
    <text evidence="3">The sequence shown here is derived from an EMBL/GenBank/DDBJ whole genome shotgun (WGS) entry which is preliminary data.</text>
</comment>
<organism evidence="3 4">
    <name type="scientific">Ramazzottius varieornatus</name>
    <name type="common">Water bear</name>
    <name type="synonym">Tardigrade</name>
    <dbReference type="NCBI Taxonomy" id="947166"/>
    <lineage>
        <taxon>Eukaryota</taxon>
        <taxon>Metazoa</taxon>
        <taxon>Ecdysozoa</taxon>
        <taxon>Tardigrada</taxon>
        <taxon>Eutardigrada</taxon>
        <taxon>Parachela</taxon>
        <taxon>Hypsibioidea</taxon>
        <taxon>Ramazzottiidae</taxon>
        <taxon>Ramazzottius</taxon>
    </lineage>
</organism>
<dbReference type="AlphaFoldDB" id="A0A1D1VTU0"/>
<dbReference type="OrthoDB" id="10670703at2759"/>
<feature type="compositionally biased region" description="Gly residues" evidence="1">
    <location>
        <begin position="233"/>
        <end position="244"/>
    </location>
</feature>
<feature type="region of interest" description="Disordered" evidence="1">
    <location>
        <begin position="224"/>
        <end position="244"/>
    </location>
</feature>
<feature type="chain" id="PRO_5008898838" evidence="2">
    <location>
        <begin position="20"/>
        <end position="592"/>
    </location>
</feature>
<evidence type="ECO:0000313" key="4">
    <source>
        <dbReference type="Proteomes" id="UP000186922"/>
    </source>
</evidence>
<feature type="compositionally biased region" description="Low complexity" evidence="1">
    <location>
        <begin position="570"/>
        <end position="583"/>
    </location>
</feature>
<gene>
    <name evidence="3" type="primary">RvY_12965-1</name>
    <name evidence="3" type="synonym">RvY_12965.1</name>
    <name evidence="3" type="ORF">RvY_12965</name>
</gene>
<sequence length="592" mass="60925">MAHLLVVLLLLSLCRRFDSVQVLYMYDPDQGILAPLTSQTLNGGAASQLSPDAAQRINQATRVGAVATSLFAGSPSPSIQYGNDDRWNPQTARGMMAQGSSGARGPNDNGMNPNQWTSSPYESTNSRQQQQYPYGMQDAPDSRQLSGVNSRTTLLIVPLRDSQTGGRNGFIQSPSYDMNTQPVASPDTGAPVPAAREMTNFGVGPGGPMDLSYVNDPEYIQFAQQQDAQGRSEGQGGPDGQGLNGIMQGRGFGMSLTSPNQQTQIQPNGVRINTPNSMIALGRSDLGGMGFGMGGFGMMPLQGYDVDPSDHYDTSMAYNGAAQIQGPAMMGKVVPPPNLFANTATGNVINSGSAVHGMLSATGNSKSRTGLLGSLSTGQGQLRGSGLGIQGTSVNSAGAATTGGFPGGPGSGSNANAMFVNSMNAEKGTVNGLSNTMSRTGRNGNALGISGGSANGFGVGVQLTQVASSDATGQAFDWSNRHRASQARIYRYKRDVPVSWLDAFGLGNGAALPRSGSQPVIVYQNGTFPGSFGVVTRFDPQTGTITQMGGASTVLLGPAAISGSSITSGISSSSISTGSNTASQTISPLIKA</sequence>
<reference evidence="3 4" key="1">
    <citation type="journal article" date="2016" name="Nat. Commun.">
        <title>Extremotolerant tardigrade genome and improved radiotolerance of human cultured cells by tardigrade-unique protein.</title>
        <authorList>
            <person name="Hashimoto T."/>
            <person name="Horikawa D.D."/>
            <person name="Saito Y."/>
            <person name="Kuwahara H."/>
            <person name="Kozuka-Hata H."/>
            <person name="Shin-I T."/>
            <person name="Minakuchi Y."/>
            <person name="Ohishi K."/>
            <person name="Motoyama A."/>
            <person name="Aizu T."/>
            <person name="Enomoto A."/>
            <person name="Kondo K."/>
            <person name="Tanaka S."/>
            <person name="Hara Y."/>
            <person name="Koshikawa S."/>
            <person name="Sagara H."/>
            <person name="Miura T."/>
            <person name="Yokobori S."/>
            <person name="Miyagawa K."/>
            <person name="Suzuki Y."/>
            <person name="Kubo T."/>
            <person name="Oyama M."/>
            <person name="Kohara Y."/>
            <person name="Fujiyama A."/>
            <person name="Arakawa K."/>
            <person name="Katayama T."/>
            <person name="Toyoda A."/>
            <person name="Kunieda T."/>
        </authorList>
    </citation>
    <scope>NUCLEOTIDE SEQUENCE [LARGE SCALE GENOMIC DNA]</scope>
    <source>
        <strain evidence="3 4">YOKOZUNA-1</strain>
    </source>
</reference>
<protein>
    <submittedName>
        <fullName evidence="3">Uncharacterized protein</fullName>
    </submittedName>
</protein>
<evidence type="ECO:0000256" key="2">
    <source>
        <dbReference type="SAM" id="SignalP"/>
    </source>
</evidence>
<feature type="signal peptide" evidence="2">
    <location>
        <begin position="1"/>
        <end position="19"/>
    </location>
</feature>
<proteinExistence type="predicted"/>
<keyword evidence="2" id="KW-0732">Signal</keyword>
<evidence type="ECO:0000256" key="1">
    <source>
        <dbReference type="SAM" id="MobiDB-lite"/>
    </source>
</evidence>
<feature type="region of interest" description="Disordered" evidence="1">
    <location>
        <begin position="74"/>
        <end position="147"/>
    </location>
</feature>
<feature type="compositionally biased region" description="Polar residues" evidence="1">
    <location>
        <begin position="109"/>
        <end position="132"/>
    </location>
</feature>
<name>A0A1D1VTU0_RAMVA</name>